<proteinExistence type="predicted"/>
<evidence type="ECO:0000256" key="2">
    <source>
        <dbReference type="ARBA" id="ARBA00022475"/>
    </source>
</evidence>
<feature type="transmembrane region" description="Helical" evidence="8">
    <location>
        <begin position="293"/>
        <end position="318"/>
    </location>
</feature>
<protein>
    <submittedName>
        <fullName evidence="9">4-amino-4-deoxy-L-arabinose transferase</fullName>
    </submittedName>
</protein>
<evidence type="ECO:0000256" key="7">
    <source>
        <dbReference type="ARBA" id="ARBA00023136"/>
    </source>
</evidence>
<dbReference type="AlphaFoldDB" id="A0A212UG25"/>
<dbReference type="GO" id="GO:0005886">
    <property type="term" value="C:plasma membrane"/>
    <property type="evidence" value="ECO:0007669"/>
    <property type="project" value="UniProtKB-SubCell"/>
</dbReference>
<evidence type="ECO:0000256" key="1">
    <source>
        <dbReference type="ARBA" id="ARBA00004651"/>
    </source>
</evidence>
<dbReference type="InterPro" id="IPR050297">
    <property type="entry name" value="LipidA_mod_glycosyltrf_83"/>
</dbReference>
<feature type="transmembrane region" description="Helical" evidence="8">
    <location>
        <begin position="12"/>
        <end position="28"/>
    </location>
</feature>
<comment type="subcellular location">
    <subcellularLocation>
        <location evidence="1">Cell membrane</location>
        <topology evidence="1">Multi-pass membrane protein</topology>
    </subcellularLocation>
</comment>
<dbReference type="EMBL" id="FYEW01000003">
    <property type="protein sequence ID" value="SNC77166.1"/>
    <property type="molecule type" value="Genomic_DNA"/>
</dbReference>
<feature type="transmembrane region" description="Helical" evidence="8">
    <location>
        <begin position="198"/>
        <end position="219"/>
    </location>
</feature>
<organism evidence="9 10">
    <name type="scientific">Hymenobacter gelipurpurascens</name>
    <dbReference type="NCBI Taxonomy" id="89968"/>
    <lineage>
        <taxon>Bacteria</taxon>
        <taxon>Pseudomonadati</taxon>
        <taxon>Bacteroidota</taxon>
        <taxon>Cytophagia</taxon>
        <taxon>Cytophagales</taxon>
        <taxon>Hymenobacteraceae</taxon>
        <taxon>Hymenobacter</taxon>
    </lineage>
</organism>
<evidence type="ECO:0000256" key="5">
    <source>
        <dbReference type="ARBA" id="ARBA00022692"/>
    </source>
</evidence>
<feature type="transmembrane region" description="Helical" evidence="8">
    <location>
        <begin position="361"/>
        <end position="381"/>
    </location>
</feature>
<gene>
    <name evidence="9" type="ORF">SAMN06265337_3746</name>
</gene>
<dbReference type="PANTHER" id="PTHR33908">
    <property type="entry name" value="MANNOSYLTRANSFERASE YKCB-RELATED"/>
    <property type="match status" value="1"/>
</dbReference>
<name>A0A212UG25_9BACT</name>
<feature type="transmembrane region" description="Helical" evidence="8">
    <location>
        <begin position="334"/>
        <end position="355"/>
    </location>
</feature>
<dbReference type="OrthoDB" id="2034231at2"/>
<evidence type="ECO:0000256" key="6">
    <source>
        <dbReference type="ARBA" id="ARBA00022989"/>
    </source>
</evidence>
<dbReference type="PANTHER" id="PTHR33908:SF11">
    <property type="entry name" value="MEMBRANE PROTEIN"/>
    <property type="match status" value="1"/>
</dbReference>
<feature type="transmembrane region" description="Helical" evidence="8">
    <location>
        <begin position="109"/>
        <end position="126"/>
    </location>
</feature>
<keyword evidence="4 9" id="KW-0808">Transferase</keyword>
<dbReference type="GO" id="GO:0009103">
    <property type="term" value="P:lipopolysaccharide biosynthetic process"/>
    <property type="evidence" value="ECO:0007669"/>
    <property type="project" value="UniProtKB-ARBA"/>
</dbReference>
<keyword evidence="5 8" id="KW-0812">Transmembrane</keyword>
<evidence type="ECO:0000256" key="4">
    <source>
        <dbReference type="ARBA" id="ARBA00022679"/>
    </source>
</evidence>
<keyword evidence="6 8" id="KW-1133">Transmembrane helix</keyword>
<reference evidence="10" key="1">
    <citation type="submission" date="2017-06" db="EMBL/GenBank/DDBJ databases">
        <authorList>
            <person name="Varghese N."/>
            <person name="Submissions S."/>
        </authorList>
    </citation>
    <scope>NUCLEOTIDE SEQUENCE [LARGE SCALE GENOMIC DNA]</scope>
    <source>
        <strain evidence="10">DSM 11116</strain>
    </source>
</reference>
<evidence type="ECO:0000313" key="10">
    <source>
        <dbReference type="Proteomes" id="UP000198131"/>
    </source>
</evidence>
<evidence type="ECO:0000256" key="3">
    <source>
        <dbReference type="ARBA" id="ARBA00022676"/>
    </source>
</evidence>
<evidence type="ECO:0000313" key="9">
    <source>
        <dbReference type="EMBL" id="SNC77166.1"/>
    </source>
</evidence>
<keyword evidence="10" id="KW-1185">Reference proteome</keyword>
<keyword evidence="2" id="KW-1003">Cell membrane</keyword>
<sequence length="534" mass="60850">MPAALAFSHRWLVGAFFGLLTLLGVGLYRDYGVGWDEQVDRLNGIINAKYVALKLAPELARQQPTFADIPEMRDNQDTDHGVFFQLPLVVLEKVMGADDTRDIYFLRHLIIWLTCVAGTWVVYRLGAWRFGSWRWGLVTAGLLVLSPRLFAESFYNYKDPVFMGFFALGIYTLVRWLHQPTVLRALLHALATGAAIDVRTMGVLLVPLTLGFAALEIWYRPQQERRRFLLSFLPYLPLTAVVVVLGWPYLWENPLGHFLEAFQSFSRYRSDMLTQYLGHEISVRELPWHYAPVWLLVTTPVAYSALFLIGLGVVLWAMHRPQQWLASMAGRLDLLFVAWCLGPLLAVIVLHSVLYDGWRHLYFIYPAFLLLAVGGLRALWCSWQQASRPVGRAVGWVGAAFLSFGVLHTAARMVLDHPYQNVYFSVPPAAVTGKLFERDYWALSGREGLEWILAHDAGTAIPVATDPRTRLLLHNAQLLLPATERARVQMVPPEQARYFLTTYRWHPAPYLAYGTPIYERQVNGLTILSVFRLH</sequence>
<accession>A0A212UG25</accession>
<feature type="transmembrane region" description="Helical" evidence="8">
    <location>
        <begin position="132"/>
        <end position="149"/>
    </location>
</feature>
<dbReference type="GO" id="GO:0016763">
    <property type="term" value="F:pentosyltransferase activity"/>
    <property type="evidence" value="ECO:0007669"/>
    <property type="project" value="TreeGrafter"/>
</dbReference>
<evidence type="ECO:0000256" key="8">
    <source>
        <dbReference type="SAM" id="Phobius"/>
    </source>
</evidence>
<keyword evidence="3" id="KW-0328">Glycosyltransferase</keyword>
<dbReference type="Proteomes" id="UP000198131">
    <property type="component" value="Unassembled WGS sequence"/>
</dbReference>
<feature type="transmembrane region" description="Helical" evidence="8">
    <location>
        <begin position="228"/>
        <end position="250"/>
    </location>
</feature>
<feature type="transmembrane region" description="Helical" evidence="8">
    <location>
        <begin position="393"/>
        <end position="415"/>
    </location>
</feature>
<keyword evidence="7 8" id="KW-0472">Membrane</keyword>
<feature type="transmembrane region" description="Helical" evidence="8">
    <location>
        <begin position="161"/>
        <end position="178"/>
    </location>
</feature>
<dbReference type="RefSeq" id="WP_088845158.1">
    <property type="nucleotide sequence ID" value="NZ_FYEW01000003.1"/>
</dbReference>